<keyword evidence="2" id="KW-1185">Reference proteome</keyword>
<proteinExistence type="predicted"/>
<accession>A0A0W1R9C6</accession>
<sequence>MVRDFTDDDRNKRVVTAEGNEVGTIRDVNGDRATVDRNDDDGGLTDKVKDLLGWDDDDSDELRTDYVDSYDDDQVRLRRSR</sequence>
<dbReference type="Proteomes" id="UP000054387">
    <property type="component" value="Unassembled WGS sequence"/>
</dbReference>
<dbReference type="OrthoDB" id="229248at2157"/>
<dbReference type="EMBL" id="LOPU01000018">
    <property type="protein sequence ID" value="KTG09990.1"/>
    <property type="molecule type" value="Genomic_DNA"/>
</dbReference>
<comment type="caution">
    <text evidence="1">The sequence shown here is derived from an EMBL/GenBank/DDBJ whole genome shotgun (WGS) entry which is preliminary data.</text>
</comment>
<reference evidence="1 2" key="1">
    <citation type="submission" date="2015-12" db="EMBL/GenBank/DDBJ databases">
        <title>Haloprofundus marisrubri gen. nov., sp. nov., an extremely halophilic archaeon isolated from the Discovery deep brine-seawater interface in the Red Sea.</title>
        <authorList>
            <person name="Zhang G."/>
            <person name="Stingl U."/>
            <person name="Rashid M."/>
        </authorList>
    </citation>
    <scope>NUCLEOTIDE SEQUENCE [LARGE SCALE GENOMIC DNA]</scope>
    <source>
        <strain evidence="1 2">SB9</strain>
    </source>
</reference>
<dbReference type="AlphaFoldDB" id="A0A0W1R9C6"/>
<organism evidence="1 2">
    <name type="scientific">Haloprofundus marisrubri</name>
    <dbReference type="NCBI Taxonomy" id="1514971"/>
    <lineage>
        <taxon>Archaea</taxon>
        <taxon>Methanobacteriati</taxon>
        <taxon>Methanobacteriota</taxon>
        <taxon>Stenosarchaea group</taxon>
        <taxon>Halobacteria</taxon>
        <taxon>Halobacteriales</taxon>
        <taxon>Haloferacaceae</taxon>
        <taxon>Haloprofundus</taxon>
    </lineage>
</organism>
<gene>
    <name evidence="1" type="ORF">AUR64_10310</name>
</gene>
<evidence type="ECO:0000313" key="1">
    <source>
        <dbReference type="EMBL" id="KTG09990.1"/>
    </source>
</evidence>
<evidence type="ECO:0000313" key="2">
    <source>
        <dbReference type="Proteomes" id="UP000054387"/>
    </source>
</evidence>
<evidence type="ECO:0008006" key="3">
    <source>
        <dbReference type="Google" id="ProtNLM"/>
    </source>
</evidence>
<dbReference type="RefSeq" id="WP_058581345.1">
    <property type="nucleotide sequence ID" value="NZ_LOPU01000018.1"/>
</dbReference>
<protein>
    <recommendedName>
        <fullName evidence="3">PRC-barrel domain-containing protein</fullName>
    </recommendedName>
</protein>
<name>A0A0W1R9C6_9EURY</name>